<sequence length="330" mass="36404">MQRRLQEQQEDVKGHEELILMQRREIEALLAKRSREETEADELHRQARELTTELRSCRRSCGSLESEIASEEARAAALREAFEGRRARFATAETAARNAELSTMRATRRRIAAEIMARRETEAVQEAQGLRQEYRARAEAHCEVITSEIAEVRTNDLFKGHNSVNQAEATSASEEAEAEAASREMSELQAAIFTLEQQTAVRESELHAMQRRKLRGSSKRRDGSGSRTPTTATQDRRIPSKPPCRRLSCAWRKAAKESRSCASSSSAWASHGGRRGSGGLECVGPCAGVSPRGGRGPGSLGAKTSRARGQRRRQTEGETPGGNGARGHEP</sequence>
<feature type="compositionally biased region" description="Basic residues" evidence="2">
    <location>
        <begin position="209"/>
        <end position="218"/>
    </location>
</feature>
<evidence type="ECO:0000313" key="4">
    <source>
        <dbReference type="Proteomes" id="UP001178507"/>
    </source>
</evidence>
<feature type="region of interest" description="Disordered" evidence="2">
    <location>
        <begin position="203"/>
        <end position="244"/>
    </location>
</feature>
<dbReference type="Proteomes" id="UP001178507">
    <property type="component" value="Unassembled WGS sequence"/>
</dbReference>
<feature type="coiled-coil region" evidence="1">
    <location>
        <begin position="164"/>
        <end position="198"/>
    </location>
</feature>
<feature type="region of interest" description="Disordered" evidence="2">
    <location>
        <begin position="260"/>
        <end position="330"/>
    </location>
</feature>
<name>A0AA36N5G2_9DINO</name>
<organism evidence="3 4">
    <name type="scientific">Effrenium voratum</name>
    <dbReference type="NCBI Taxonomy" id="2562239"/>
    <lineage>
        <taxon>Eukaryota</taxon>
        <taxon>Sar</taxon>
        <taxon>Alveolata</taxon>
        <taxon>Dinophyceae</taxon>
        <taxon>Suessiales</taxon>
        <taxon>Symbiodiniaceae</taxon>
        <taxon>Effrenium</taxon>
    </lineage>
</organism>
<feature type="coiled-coil region" evidence="1">
    <location>
        <begin position="5"/>
        <end position="81"/>
    </location>
</feature>
<feature type="compositionally biased region" description="Low complexity" evidence="2">
    <location>
        <begin position="260"/>
        <end position="271"/>
    </location>
</feature>
<evidence type="ECO:0000256" key="1">
    <source>
        <dbReference type="SAM" id="Coils"/>
    </source>
</evidence>
<feature type="compositionally biased region" description="Gly residues" evidence="2">
    <location>
        <begin position="319"/>
        <end position="330"/>
    </location>
</feature>
<evidence type="ECO:0000256" key="2">
    <source>
        <dbReference type="SAM" id="MobiDB-lite"/>
    </source>
</evidence>
<keyword evidence="4" id="KW-1185">Reference proteome</keyword>
<reference evidence="3" key="1">
    <citation type="submission" date="2023-08" db="EMBL/GenBank/DDBJ databases">
        <authorList>
            <person name="Chen Y."/>
            <person name="Shah S."/>
            <person name="Dougan E. K."/>
            <person name="Thang M."/>
            <person name="Chan C."/>
        </authorList>
    </citation>
    <scope>NUCLEOTIDE SEQUENCE</scope>
</reference>
<dbReference type="AlphaFoldDB" id="A0AA36N5G2"/>
<comment type="caution">
    <text evidence="3">The sequence shown here is derived from an EMBL/GenBank/DDBJ whole genome shotgun (WGS) entry which is preliminary data.</text>
</comment>
<accession>A0AA36N5G2</accession>
<evidence type="ECO:0000313" key="3">
    <source>
        <dbReference type="EMBL" id="CAJ1399440.1"/>
    </source>
</evidence>
<keyword evidence="1" id="KW-0175">Coiled coil</keyword>
<protein>
    <submittedName>
        <fullName evidence="3">Uncharacterized protein</fullName>
    </submittedName>
</protein>
<gene>
    <name evidence="3" type="ORF">EVOR1521_LOCUS22973</name>
</gene>
<proteinExistence type="predicted"/>
<dbReference type="EMBL" id="CAUJNA010003336">
    <property type="protein sequence ID" value="CAJ1399440.1"/>
    <property type="molecule type" value="Genomic_DNA"/>
</dbReference>